<gene>
    <name evidence="7" type="ORF">FSCOSCO3_A029150</name>
</gene>
<evidence type="ECO:0000256" key="5">
    <source>
        <dbReference type="ARBA" id="ARBA00023136"/>
    </source>
</evidence>
<dbReference type="PANTHER" id="PTHR13999:SF31">
    <property type="entry name" value="IFITM1-RELATED"/>
    <property type="match status" value="1"/>
</dbReference>
<dbReference type="Pfam" id="PF04505">
    <property type="entry name" value="CD225"/>
    <property type="match status" value="1"/>
</dbReference>
<proteinExistence type="inferred from homology"/>
<comment type="caution">
    <text evidence="7">The sequence shown here is derived from an EMBL/GenBank/DDBJ whole genome shotgun (WGS) entry which is preliminary data.</text>
</comment>
<evidence type="ECO:0000313" key="7">
    <source>
        <dbReference type="EMBL" id="CAK6954420.1"/>
    </source>
</evidence>
<dbReference type="GO" id="GO:0005886">
    <property type="term" value="C:plasma membrane"/>
    <property type="evidence" value="ECO:0007669"/>
    <property type="project" value="TreeGrafter"/>
</dbReference>
<dbReference type="PANTHER" id="PTHR13999">
    <property type="entry name" value="INTERFERON INDUCIBLE TRANSMEMBRANE PROTEIN"/>
    <property type="match status" value="1"/>
</dbReference>
<organism evidence="7 8">
    <name type="scientific">Scomber scombrus</name>
    <name type="common">Atlantic mackerel</name>
    <name type="synonym">Scomber vernalis</name>
    <dbReference type="NCBI Taxonomy" id="13677"/>
    <lineage>
        <taxon>Eukaryota</taxon>
        <taxon>Metazoa</taxon>
        <taxon>Chordata</taxon>
        <taxon>Craniata</taxon>
        <taxon>Vertebrata</taxon>
        <taxon>Euteleostomi</taxon>
        <taxon>Actinopterygii</taxon>
        <taxon>Neopterygii</taxon>
        <taxon>Teleostei</taxon>
        <taxon>Neoteleostei</taxon>
        <taxon>Acanthomorphata</taxon>
        <taxon>Pelagiaria</taxon>
        <taxon>Scombriformes</taxon>
        <taxon>Scombridae</taxon>
        <taxon>Scomber</taxon>
    </lineage>
</organism>
<evidence type="ECO:0000256" key="4">
    <source>
        <dbReference type="ARBA" id="ARBA00022989"/>
    </source>
</evidence>
<dbReference type="AlphaFoldDB" id="A0AAV1N4K9"/>
<dbReference type="InterPro" id="IPR007593">
    <property type="entry name" value="CD225/Dispanin_fam"/>
</dbReference>
<feature type="transmembrane region" description="Helical" evidence="6">
    <location>
        <begin position="47"/>
        <end position="69"/>
    </location>
</feature>
<dbReference type="EMBL" id="CAWUFR010000017">
    <property type="protein sequence ID" value="CAK6954420.1"/>
    <property type="molecule type" value="Genomic_DNA"/>
</dbReference>
<dbReference type="Proteomes" id="UP001314229">
    <property type="component" value="Unassembled WGS sequence"/>
</dbReference>
<name>A0AAV1N4K9_SCOSC</name>
<keyword evidence="5 6" id="KW-0472">Membrane</keyword>
<accession>A0AAV1N4K9</accession>
<reference evidence="7 8" key="1">
    <citation type="submission" date="2024-01" db="EMBL/GenBank/DDBJ databases">
        <authorList>
            <person name="Alioto T."/>
            <person name="Alioto T."/>
            <person name="Gomez Garrido J."/>
        </authorList>
    </citation>
    <scope>NUCLEOTIDE SEQUENCE [LARGE SCALE GENOMIC DNA]</scope>
</reference>
<keyword evidence="4 6" id="KW-1133">Transmembrane helix</keyword>
<keyword evidence="3 6" id="KW-0812">Transmembrane</keyword>
<keyword evidence="8" id="KW-1185">Reference proteome</keyword>
<sequence length="138" mass="15622">MNPPGYPAEAFPLQGVRHEVFPGQPAGSTAIQYTTVNVTTEPPKDHIIWSLCCFVYSNPFCLGLAALIYSIKARDRKVAGDLEGARHYGSTARCLNIVSTVLVVIMILIFVITIIIVVENAKRMYYNRYNRYNPYYHY</sequence>
<feature type="transmembrane region" description="Helical" evidence="6">
    <location>
        <begin position="94"/>
        <end position="118"/>
    </location>
</feature>
<evidence type="ECO:0000313" key="8">
    <source>
        <dbReference type="Proteomes" id="UP001314229"/>
    </source>
</evidence>
<dbReference type="InterPro" id="IPR051517">
    <property type="entry name" value="IFITM_antiviral_protein"/>
</dbReference>
<evidence type="ECO:0000256" key="6">
    <source>
        <dbReference type="SAM" id="Phobius"/>
    </source>
</evidence>
<evidence type="ECO:0000256" key="1">
    <source>
        <dbReference type="ARBA" id="ARBA00004370"/>
    </source>
</evidence>
<protein>
    <submittedName>
        <fullName evidence="7">Dispanin subfamily A member 2b-like</fullName>
    </submittedName>
</protein>
<comment type="subcellular location">
    <subcellularLocation>
        <location evidence="1">Membrane</location>
    </subcellularLocation>
</comment>
<evidence type="ECO:0000256" key="3">
    <source>
        <dbReference type="ARBA" id="ARBA00022692"/>
    </source>
</evidence>
<evidence type="ECO:0000256" key="2">
    <source>
        <dbReference type="ARBA" id="ARBA00006843"/>
    </source>
</evidence>
<comment type="similarity">
    <text evidence="2">Belongs to the CD225/Dispanin family.</text>
</comment>